<keyword evidence="11" id="KW-0472">Membrane</keyword>
<comment type="caution">
    <text evidence="14">The sequence shown here is derived from an EMBL/GenBank/DDBJ whole genome shotgun (WGS) entry which is preliminary data.</text>
</comment>
<accession>A0A2S9YYK7</accession>
<dbReference type="GO" id="GO:0005524">
    <property type="term" value="F:ATP binding"/>
    <property type="evidence" value="ECO:0007669"/>
    <property type="project" value="UniProtKB-KW"/>
</dbReference>
<dbReference type="EMBL" id="PVNL01000002">
    <property type="protein sequence ID" value="PRQ10185.1"/>
    <property type="molecule type" value="Genomic_DNA"/>
</dbReference>
<dbReference type="PROSITE" id="PS50109">
    <property type="entry name" value="HIS_KIN"/>
    <property type="match status" value="1"/>
</dbReference>
<keyword evidence="11" id="KW-0812">Transmembrane</keyword>
<evidence type="ECO:0000256" key="3">
    <source>
        <dbReference type="ARBA" id="ARBA00012438"/>
    </source>
</evidence>
<dbReference type="GO" id="GO:0000155">
    <property type="term" value="F:phosphorelay sensor kinase activity"/>
    <property type="evidence" value="ECO:0007669"/>
    <property type="project" value="InterPro"/>
</dbReference>
<evidence type="ECO:0000256" key="11">
    <source>
        <dbReference type="SAM" id="Phobius"/>
    </source>
</evidence>
<keyword evidence="7" id="KW-0418">Kinase</keyword>
<protein>
    <recommendedName>
        <fullName evidence="3">histidine kinase</fullName>
        <ecNumber evidence="3">2.7.13.3</ecNumber>
    </recommendedName>
</protein>
<dbReference type="Pfam" id="PF02518">
    <property type="entry name" value="HATPase_c"/>
    <property type="match status" value="1"/>
</dbReference>
<feature type="compositionally biased region" description="Basic and acidic residues" evidence="10">
    <location>
        <begin position="1"/>
        <end position="11"/>
    </location>
</feature>
<keyword evidence="11" id="KW-1133">Transmembrane helix</keyword>
<feature type="region of interest" description="Disordered" evidence="10">
    <location>
        <begin position="1"/>
        <end position="27"/>
    </location>
</feature>
<feature type="transmembrane region" description="Helical" evidence="11">
    <location>
        <begin position="259"/>
        <end position="281"/>
    </location>
</feature>
<evidence type="ECO:0000256" key="5">
    <source>
        <dbReference type="ARBA" id="ARBA00022679"/>
    </source>
</evidence>
<dbReference type="PANTHER" id="PTHR43065">
    <property type="entry name" value="SENSOR HISTIDINE KINASE"/>
    <property type="match status" value="1"/>
</dbReference>
<dbReference type="InterPro" id="IPR003660">
    <property type="entry name" value="HAMP_dom"/>
</dbReference>
<evidence type="ECO:0000256" key="4">
    <source>
        <dbReference type="ARBA" id="ARBA00022553"/>
    </source>
</evidence>
<dbReference type="SUPFAM" id="SSF55874">
    <property type="entry name" value="ATPase domain of HSP90 chaperone/DNA topoisomerase II/histidine kinase"/>
    <property type="match status" value="1"/>
</dbReference>
<dbReference type="Proteomes" id="UP000238823">
    <property type="component" value="Unassembled WGS sequence"/>
</dbReference>
<feature type="compositionally biased region" description="Pro residues" evidence="10">
    <location>
        <begin position="57"/>
        <end position="66"/>
    </location>
</feature>
<dbReference type="InterPro" id="IPR003661">
    <property type="entry name" value="HisK_dim/P_dom"/>
</dbReference>
<evidence type="ECO:0000256" key="9">
    <source>
        <dbReference type="ARBA" id="ARBA00023012"/>
    </source>
</evidence>
<dbReference type="InterPro" id="IPR036890">
    <property type="entry name" value="HATPase_C_sf"/>
</dbReference>
<feature type="domain" description="Histidine kinase" evidence="12">
    <location>
        <begin position="351"/>
        <end position="620"/>
    </location>
</feature>
<organism evidence="14 15">
    <name type="scientific">Enhygromyxa salina</name>
    <dbReference type="NCBI Taxonomy" id="215803"/>
    <lineage>
        <taxon>Bacteria</taxon>
        <taxon>Pseudomonadati</taxon>
        <taxon>Myxococcota</taxon>
        <taxon>Polyangia</taxon>
        <taxon>Nannocystales</taxon>
        <taxon>Nannocystaceae</taxon>
        <taxon>Enhygromyxa</taxon>
    </lineage>
</organism>
<keyword evidence="4" id="KW-0597">Phosphoprotein</keyword>
<dbReference type="PANTHER" id="PTHR43065:SF10">
    <property type="entry name" value="PEROXIDE STRESS-ACTIVATED HISTIDINE KINASE MAK3"/>
    <property type="match status" value="1"/>
</dbReference>
<dbReference type="CDD" id="cd06225">
    <property type="entry name" value="HAMP"/>
    <property type="match status" value="1"/>
</dbReference>
<feature type="domain" description="HAMP" evidence="13">
    <location>
        <begin position="278"/>
        <end position="334"/>
    </location>
</feature>
<keyword evidence="9" id="KW-0902">Two-component regulatory system</keyword>
<dbReference type="AlphaFoldDB" id="A0A2S9YYK7"/>
<dbReference type="SMART" id="SM00387">
    <property type="entry name" value="HATPase_c"/>
    <property type="match status" value="1"/>
</dbReference>
<feature type="transmembrane region" description="Helical" evidence="11">
    <location>
        <begin position="75"/>
        <end position="97"/>
    </location>
</feature>
<comment type="catalytic activity">
    <reaction evidence="1">
        <text>ATP + protein L-histidine = ADP + protein N-phospho-L-histidine.</text>
        <dbReference type="EC" id="2.7.13.3"/>
    </reaction>
</comment>
<dbReference type="Gene3D" id="6.10.340.10">
    <property type="match status" value="1"/>
</dbReference>
<dbReference type="PRINTS" id="PR00344">
    <property type="entry name" value="BCTRLSENSOR"/>
</dbReference>
<dbReference type="Pfam" id="PF00512">
    <property type="entry name" value="HisKA"/>
    <property type="match status" value="1"/>
</dbReference>
<evidence type="ECO:0000256" key="8">
    <source>
        <dbReference type="ARBA" id="ARBA00022840"/>
    </source>
</evidence>
<dbReference type="CDD" id="cd00082">
    <property type="entry name" value="HisKA"/>
    <property type="match status" value="1"/>
</dbReference>
<sequence>MGGEARPERASPPDTAGRGVGADDQRGAPLVVSWGSVALGEIDDRSDEELIGGPEPSTSPPASPELPPLRVRGSLAARIVALVVLVVLGTGAAALIIRAQVRGLGANFDLLTGVYIPFQTKLLRAQNQSQRIGSFVSSYGNPEAQLGRGDLLNLEDALELRAHLVTEVRAPLEQALLHPQRLGGLEQLDDVRALAQLVEGLGELVALDEEFDVTEVLADAPRQADINRRFAELEVRANEAVRAQRDTVAEAGRAAEQRALVITIAAAAFSLIATLIVILTLRPLRRLAVSVRRIGRGEWRERIEVGPKPERDDEVARLAREVNLMAATLEERERRLLRGEQLAAIGRLAAQITHEIRNPLSSVALNAELLEDELDSLGAVAGVDEARTLLGRISGEVDRLTQITEAYLGLARRPAPQMAKVDLRRELTDLLDFTAHEHERNRVSVVRELPDQPVWVEADAGQLRQALLNLLRNAQEAVLELAGDPLDPLEMGSDRAGDLGDLLDDVDESGGPMEPRAAVGATAVGTITVTLVCKDGMALVFVADDGPGIPAAAVDGNGNGNGNNGGVERIFEAFVTSKAHGTGLGLPMVRQIAADHGGAVVLLQTGPEGTRFEFRLPACAPPVPSVSSETDSAASADGR</sequence>
<dbReference type="Gene3D" id="1.10.287.130">
    <property type="match status" value="1"/>
</dbReference>
<dbReference type="Pfam" id="PF00672">
    <property type="entry name" value="HAMP"/>
    <property type="match status" value="1"/>
</dbReference>
<evidence type="ECO:0000259" key="12">
    <source>
        <dbReference type="PROSITE" id="PS50109"/>
    </source>
</evidence>
<name>A0A2S9YYK7_9BACT</name>
<evidence type="ECO:0000256" key="2">
    <source>
        <dbReference type="ARBA" id="ARBA00004370"/>
    </source>
</evidence>
<evidence type="ECO:0000313" key="14">
    <source>
        <dbReference type="EMBL" id="PRQ10185.1"/>
    </source>
</evidence>
<dbReference type="SUPFAM" id="SSF158472">
    <property type="entry name" value="HAMP domain-like"/>
    <property type="match status" value="1"/>
</dbReference>
<dbReference type="PROSITE" id="PS50885">
    <property type="entry name" value="HAMP"/>
    <property type="match status" value="1"/>
</dbReference>
<keyword evidence="8" id="KW-0067">ATP-binding</keyword>
<evidence type="ECO:0000256" key="7">
    <source>
        <dbReference type="ARBA" id="ARBA00022777"/>
    </source>
</evidence>
<feature type="region of interest" description="Disordered" evidence="10">
    <location>
        <begin position="45"/>
        <end position="66"/>
    </location>
</feature>
<dbReference type="Gene3D" id="3.30.565.10">
    <property type="entry name" value="Histidine kinase-like ATPase, C-terminal domain"/>
    <property type="match status" value="1"/>
</dbReference>
<evidence type="ECO:0000256" key="6">
    <source>
        <dbReference type="ARBA" id="ARBA00022741"/>
    </source>
</evidence>
<keyword evidence="6" id="KW-0547">Nucleotide-binding</keyword>
<feature type="region of interest" description="Disordered" evidence="10">
    <location>
        <begin position="620"/>
        <end position="639"/>
    </location>
</feature>
<dbReference type="EC" id="2.7.13.3" evidence="3"/>
<evidence type="ECO:0000256" key="10">
    <source>
        <dbReference type="SAM" id="MobiDB-lite"/>
    </source>
</evidence>
<evidence type="ECO:0000313" key="15">
    <source>
        <dbReference type="Proteomes" id="UP000238823"/>
    </source>
</evidence>
<dbReference type="SMART" id="SM00388">
    <property type="entry name" value="HisKA"/>
    <property type="match status" value="1"/>
</dbReference>
<keyword evidence="5 14" id="KW-0808">Transferase</keyword>
<dbReference type="SMART" id="SM00304">
    <property type="entry name" value="HAMP"/>
    <property type="match status" value="1"/>
</dbReference>
<reference evidence="14 15" key="1">
    <citation type="submission" date="2018-03" db="EMBL/GenBank/DDBJ databases">
        <title>Draft Genome Sequences of the Obligatory Marine Myxobacteria Enhygromyxa salina SWB007.</title>
        <authorList>
            <person name="Poehlein A."/>
            <person name="Moghaddam J.A."/>
            <person name="Harms H."/>
            <person name="Alanjari M."/>
            <person name="Koenig G.M."/>
            <person name="Daniel R."/>
            <person name="Schaeberle T.F."/>
        </authorList>
    </citation>
    <scope>NUCLEOTIDE SEQUENCE [LARGE SCALE GENOMIC DNA]</scope>
    <source>
        <strain evidence="14 15">SWB007</strain>
    </source>
</reference>
<dbReference type="SUPFAM" id="SSF47384">
    <property type="entry name" value="Homodimeric domain of signal transducing histidine kinase"/>
    <property type="match status" value="1"/>
</dbReference>
<comment type="subcellular location">
    <subcellularLocation>
        <location evidence="2">Membrane</location>
    </subcellularLocation>
</comment>
<dbReference type="GO" id="GO:0016020">
    <property type="term" value="C:membrane"/>
    <property type="evidence" value="ECO:0007669"/>
    <property type="project" value="UniProtKB-SubCell"/>
</dbReference>
<dbReference type="InterPro" id="IPR003594">
    <property type="entry name" value="HATPase_dom"/>
</dbReference>
<dbReference type="InterPro" id="IPR005467">
    <property type="entry name" value="His_kinase_dom"/>
</dbReference>
<dbReference type="InterPro" id="IPR036097">
    <property type="entry name" value="HisK_dim/P_sf"/>
</dbReference>
<gene>
    <name evidence="14" type="primary">zraS_1</name>
    <name evidence="14" type="ORF">ENSA7_01340</name>
</gene>
<proteinExistence type="predicted"/>
<dbReference type="InterPro" id="IPR004358">
    <property type="entry name" value="Sig_transdc_His_kin-like_C"/>
</dbReference>
<dbReference type="CDD" id="cd00075">
    <property type="entry name" value="HATPase"/>
    <property type="match status" value="1"/>
</dbReference>
<evidence type="ECO:0000256" key="1">
    <source>
        <dbReference type="ARBA" id="ARBA00000085"/>
    </source>
</evidence>
<evidence type="ECO:0000259" key="13">
    <source>
        <dbReference type="PROSITE" id="PS50885"/>
    </source>
</evidence>